<gene>
    <name evidence="2" type="ordered locus">MK0279</name>
</gene>
<dbReference type="AlphaFoldDB" id="Q8TYL7"/>
<feature type="transmembrane region" description="Helical" evidence="1">
    <location>
        <begin position="261"/>
        <end position="286"/>
    </location>
</feature>
<reference evidence="2 3" key="1">
    <citation type="journal article" date="2002" name="Proc. Natl. Acad. Sci. U.S.A.">
        <title>The complete genome of hyperthermophile Methanopyrus kandleri AV19 and monophyly of archaeal methanogens.</title>
        <authorList>
            <person name="Slesarev A.I."/>
            <person name="Mezhevaya K.V."/>
            <person name="Makarova K.S."/>
            <person name="Polushin N.N."/>
            <person name="Shcherbinina O.V."/>
            <person name="Shakhova V.V."/>
            <person name="Belova G.I."/>
            <person name="Aravind L."/>
            <person name="Natale D.A."/>
            <person name="Rogozin I.B."/>
            <person name="Tatusov R.L."/>
            <person name="Wolf Y.I."/>
            <person name="Stetter K.O."/>
            <person name="Malykh A.G."/>
            <person name="Koonin E.V."/>
            <person name="Kozyavkin S.A."/>
        </authorList>
    </citation>
    <scope>NUCLEOTIDE SEQUENCE [LARGE SCALE GENOMIC DNA]</scope>
    <source>
        <strain evidence="3">AV19 / DSM 6324 / JCM 9639 / NBRC 100938</strain>
    </source>
</reference>
<dbReference type="KEGG" id="mka:MK0279"/>
<proteinExistence type="predicted"/>
<feature type="transmembrane region" description="Helical" evidence="1">
    <location>
        <begin position="53"/>
        <end position="71"/>
    </location>
</feature>
<name>Q8TYL7_METKA</name>
<feature type="transmembrane region" description="Helical" evidence="1">
    <location>
        <begin position="292"/>
        <end position="315"/>
    </location>
</feature>
<dbReference type="STRING" id="190192.MK0279"/>
<dbReference type="EnsemblBacteria" id="AAM01496">
    <property type="protein sequence ID" value="AAM01496"/>
    <property type="gene ID" value="MK0279"/>
</dbReference>
<dbReference type="EMBL" id="AE009439">
    <property type="protein sequence ID" value="AAM01496.1"/>
    <property type="molecule type" value="Genomic_DNA"/>
</dbReference>
<keyword evidence="1" id="KW-0472">Membrane</keyword>
<feature type="transmembrane region" description="Helical" evidence="1">
    <location>
        <begin position="437"/>
        <end position="459"/>
    </location>
</feature>
<evidence type="ECO:0000313" key="2">
    <source>
        <dbReference type="EMBL" id="AAM01496.1"/>
    </source>
</evidence>
<feature type="transmembrane region" description="Helical" evidence="1">
    <location>
        <begin position="83"/>
        <end position="103"/>
    </location>
</feature>
<feature type="transmembrane region" description="Helical" evidence="1">
    <location>
        <begin position="392"/>
        <end position="417"/>
    </location>
</feature>
<dbReference type="Proteomes" id="UP000001826">
    <property type="component" value="Chromosome"/>
</dbReference>
<dbReference type="InParanoid" id="Q8TYL7"/>
<feature type="transmembrane region" description="Helical" evidence="1">
    <location>
        <begin position="364"/>
        <end position="380"/>
    </location>
</feature>
<accession>Q8TYL7</accession>
<sequence length="679" mass="74494">MSDPGLFMLILLVLLLAVASLPAGSVVLASALAPVAVVGGLALEYGLVDPRIVPAFGLLAVPGLILGLRTARKYPKQHLRHRLTIAVILLTAYLSVDLTLYAFKGNIGATMGDPSRHASYALTLLTAGEPPVFYDTLRQEYRPVHYPSGLGHIAITESIVSCLYHPKDVQEAASWQVQFGSVFLELLEHHLDAALITSSIVDLLLIARGRLPIYIIPPLAYITYLTCTAQYAEFIPFFQSLAMLAASAVALILNSRLLSGLLALGAIAIHAYGVIIVTTLILALLWAKKTRITTVTPILLGTIIGAIMQYPYVHWSVMTYFPRYPAHPNHLPPDRILSPVACLLQFFFTAFAAYPMILFPTTNSLPYVLPFTVINVLIIIKVRKLLPSVLRVMWITCIVTILALAVVSGSIVGGRLLVVVPLLTAMSLVLPAANRNLLALGALFGYCALTIHWWLAIIIHGNEGISTLPVWVLKEHWNIFYKSLCNKDVIATLPEGLLPFTCTWKPREVAYVVRTFPEPYTSILLTAKEGSEILLYAPPVRAERGYIVKKLPPPGRVWVAGNRAGSLRCNVLIGAERYNRQVIIHVNVVNYSWVPIPTINIKGKLRKRAIVLSTPKSSTLPAINVHRIPEGFLVRISYSHGVRVVKITISGARWVGDKLVFHGSLRDLIANIRVTGDLV</sequence>
<keyword evidence="3" id="KW-1185">Reference proteome</keyword>
<feature type="transmembrane region" description="Helical" evidence="1">
    <location>
        <begin position="237"/>
        <end position="254"/>
    </location>
</feature>
<organism evidence="2 3">
    <name type="scientific">Methanopyrus kandleri (strain AV19 / DSM 6324 / JCM 9639 / NBRC 100938)</name>
    <dbReference type="NCBI Taxonomy" id="190192"/>
    <lineage>
        <taxon>Archaea</taxon>
        <taxon>Methanobacteriati</taxon>
        <taxon>Methanobacteriota</taxon>
        <taxon>Methanomada group</taxon>
        <taxon>Methanopyri</taxon>
        <taxon>Methanopyrales</taxon>
        <taxon>Methanopyraceae</taxon>
        <taxon>Methanopyrus</taxon>
    </lineage>
</organism>
<dbReference type="RefSeq" id="WP_011018651.1">
    <property type="nucleotide sequence ID" value="NC_003551.1"/>
</dbReference>
<dbReference type="PaxDb" id="190192-MK0279"/>
<dbReference type="HOGENOM" id="CLU_404730_0_0_2"/>
<protein>
    <submittedName>
        <fullName evidence="2">Predicted membrane protein, family MK-41 family</fullName>
    </submittedName>
</protein>
<keyword evidence="1" id="KW-0812">Transmembrane</keyword>
<dbReference type="GeneID" id="1477582"/>
<evidence type="ECO:0000256" key="1">
    <source>
        <dbReference type="SAM" id="Phobius"/>
    </source>
</evidence>
<evidence type="ECO:0000313" key="3">
    <source>
        <dbReference type="Proteomes" id="UP000001826"/>
    </source>
</evidence>
<keyword evidence="1" id="KW-1133">Transmembrane helix</keyword>
<feature type="transmembrane region" description="Helical" evidence="1">
    <location>
        <begin position="213"/>
        <end position="231"/>
    </location>
</feature>